<dbReference type="AlphaFoldDB" id="A0A392NTI7"/>
<dbReference type="Proteomes" id="UP000265520">
    <property type="component" value="Unassembled WGS sequence"/>
</dbReference>
<accession>A0A392NTI7</accession>
<organism evidence="2 3">
    <name type="scientific">Trifolium medium</name>
    <dbReference type="NCBI Taxonomy" id="97028"/>
    <lineage>
        <taxon>Eukaryota</taxon>
        <taxon>Viridiplantae</taxon>
        <taxon>Streptophyta</taxon>
        <taxon>Embryophyta</taxon>
        <taxon>Tracheophyta</taxon>
        <taxon>Spermatophyta</taxon>
        <taxon>Magnoliopsida</taxon>
        <taxon>eudicotyledons</taxon>
        <taxon>Gunneridae</taxon>
        <taxon>Pentapetalae</taxon>
        <taxon>rosids</taxon>
        <taxon>fabids</taxon>
        <taxon>Fabales</taxon>
        <taxon>Fabaceae</taxon>
        <taxon>Papilionoideae</taxon>
        <taxon>50 kb inversion clade</taxon>
        <taxon>NPAAA clade</taxon>
        <taxon>Hologalegina</taxon>
        <taxon>IRL clade</taxon>
        <taxon>Trifolieae</taxon>
        <taxon>Trifolium</taxon>
    </lineage>
</organism>
<name>A0A392NTI7_9FABA</name>
<keyword evidence="1" id="KW-0472">Membrane</keyword>
<keyword evidence="3" id="KW-1185">Reference proteome</keyword>
<proteinExistence type="predicted"/>
<comment type="caution">
    <text evidence="2">The sequence shown here is derived from an EMBL/GenBank/DDBJ whole genome shotgun (WGS) entry which is preliminary data.</text>
</comment>
<keyword evidence="1" id="KW-0812">Transmembrane</keyword>
<evidence type="ECO:0000313" key="3">
    <source>
        <dbReference type="Proteomes" id="UP000265520"/>
    </source>
</evidence>
<reference evidence="2 3" key="1">
    <citation type="journal article" date="2018" name="Front. Plant Sci.">
        <title>Red Clover (Trifolium pratense) and Zigzag Clover (T. medium) - A Picture of Genomic Similarities and Differences.</title>
        <authorList>
            <person name="Dluhosova J."/>
            <person name="Istvanek J."/>
            <person name="Nedelnik J."/>
            <person name="Repkova J."/>
        </authorList>
    </citation>
    <scope>NUCLEOTIDE SEQUENCE [LARGE SCALE GENOMIC DNA]</scope>
    <source>
        <strain evidence="3">cv. 10/8</strain>
        <tissue evidence="2">Leaf</tissue>
    </source>
</reference>
<evidence type="ECO:0000313" key="2">
    <source>
        <dbReference type="EMBL" id="MCI02714.1"/>
    </source>
</evidence>
<sequence length="43" mass="4917">YDAMPSDYVSMIVTDYGMIGVLSAELICPTVLRRMIFRFKITV</sequence>
<protein>
    <submittedName>
        <fullName evidence="2">Uncharacterized protein</fullName>
    </submittedName>
</protein>
<feature type="transmembrane region" description="Helical" evidence="1">
    <location>
        <begin position="12"/>
        <end position="32"/>
    </location>
</feature>
<keyword evidence="1" id="KW-1133">Transmembrane helix</keyword>
<feature type="non-terminal residue" evidence="2">
    <location>
        <position position="1"/>
    </location>
</feature>
<dbReference type="EMBL" id="LXQA010049967">
    <property type="protein sequence ID" value="MCI02714.1"/>
    <property type="molecule type" value="Genomic_DNA"/>
</dbReference>
<evidence type="ECO:0000256" key="1">
    <source>
        <dbReference type="SAM" id="Phobius"/>
    </source>
</evidence>